<dbReference type="EMBL" id="JANBUO010000209">
    <property type="protein sequence ID" value="KAJ2806253.1"/>
    <property type="molecule type" value="Genomic_DNA"/>
</dbReference>
<dbReference type="GO" id="GO:0140358">
    <property type="term" value="F:P-type transmembrane transporter activity"/>
    <property type="evidence" value="ECO:0007669"/>
    <property type="project" value="InterPro"/>
</dbReference>
<keyword evidence="16" id="KW-1185">Reference proteome</keyword>
<evidence type="ECO:0000256" key="9">
    <source>
        <dbReference type="ARBA" id="ARBA00023136"/>
    </source>
</evidence>
<feature type="transmembrane region" description="Helical" evidence="11">
    <location>
        <begin position="285"/>
        <end position="308"/>
    </location>
</feature>
<evidence type="ECO:0000256" key="3">
    <source>
        <dbReference type="ARBA" id="ARBA00022723"/>
    </source>
</evidence>
<dbReference type="Gene3D" id="3.40.50.1000">
    <property type="entry name" value="HAD superfamily/HAD-like"/>
    <property type="match status" value="1"/>
</dbReference>
<dbReference type="OrthoDB" id="48943at2759"/>
<feature type="transmembrane region" description="Helical" evidence="11">
    <location>
        <begin position="336"/>
        <end position="356"/>
    </location>
</feature>
<dbReference type="GO" id="GO:0016020">
    <property type="term" value="C:membrane"/>
    <property type="evidence" value="ECO:0007669"/>
    <property type="project" value="UniProtKB-SubCell"/>
</dbReference>
<feature type="transmembrane region" description="Helical" evidence="11">
    <location>
        <begin position="182"/>
        <end position="203"/>
    </location>
</feature>
<feature type="transmembrane region" description="Helical" evidence="11">
    <location>
        <begin position="1296"/>
        <end position="1315"/>
    </location>
</feature>
<gene>
    <name evidence="15" type="ORF">H4R20_001754</name>
</gene>
<evidence type="ECO:0000256" key="12">
    <source>
        <dbReference type="SAM" id="SignalP"/>
    </source>
</evidence>
<keyword evidence="6" id="KW-0460">Magnesium</keyword>
<dbReference type="GO" id="GO:0005524">
    <property type="term" value="F:ATP binding"/>
    <property type="evidence" value="ECO:0007669"/>
    <property type="project" value="UniProtKB-KW"/>
</dbReference>
<feature type="transmembrane region" description="Helical" evidence="11">
    <location>
        <begin position="697"/>
        <end position="717"/>
    </location>
</feature>
<evidence type="ECO:0000256" key="8">
    <source>
        <dbReference type="ARBA" id="ARBA00022989"/>
    </source>
</evidence>
<feature type="signal peptide" evidence="12">
    <location>
        <begin position="1"/>
        <end position="21"/>
    </location>
</feature>
<evidence type="ECO:0000313" key="15">
    <source>
        <dbReference type="EMBL" id="KAJ2806253.1"/>
    </source>
</evidence>
<feature type="transmembrane region" description="Helical" evidence="11">
    <location>
        <begin position="500"/>
        <end position="518"/>
    </location>
</feature>
<evidence type="ECO:0000256" key="11">
    <source>
        <dbReference type="SAM" id="Phobius"/>
    </source>
</evidence>
<feature type="chain" id="PRO_5040874591" description="Cation-transporting P-type ATPase N-terminal domain-containing protein" evidence="12">
    <location>
        <begin position="22"/>
        <end position="1437"/>
    </location>
</feature>
<evidence type="ECO:0000313" key="16">
    <source>
        <dbReference type="Proteomes" id="UP001140094"/>
    </source>
</evidence>
<feature type="transmembrane region" description="Helical" evidence="11">
    <location>
        <begin position="1327"/>
        <end position="1345"/>
    </location>
</feature>
<dbReference type="Gene3D" id="2.70.150.10">
    <property type="entry name" value="Calcium-transporting ATPase, cytoplasmic transduction domain A"/>
    <property type="match status" value="1"/>
</dbReference>
<evidence type="ECO:0000256" key="4">
    <source>
        <dbReference type="ARBA" id="ARBA00022741"/>
    </source>
</evidence>
<keyword evidence="3" id="KW-0479">Metal-binding</keyword>
<evidence type="ECO:0008006" key="17">
    <source>
        <dbReference type="Google" id="ProtNLM"/>
    </source>
</evidence>
<dbReference type="InterPro" id="IPR023299">
    <property type="entry name" value="ATPase_P-typ_cyto_dom_N"/>
</dbReference>
<evidence type="ECO:0000259" key="13">
    <source>
        <dbReference type="Pfam" id="PF00122"/>
    </source>
</evidence>
<evidence type="ECO:0000259" key="14">
    <source>
        <dbReference type="Pfam" id="PF00690"/>
    </source>
</evidence>
<dbReference type="InterPro" id="IPR006544">
    <property type="entry name" value="P-type_TPase_V"/>
</dbReference>
<dbReference type="Proteomes" id="UP001140094">
    <property type="component" value="Unassembled WGS sequence"/>
</dbReference>
<evidence type="ECO:0000256" key="10">
    <source>
        <dbReference type="SAM" id="MobiDB-lite"/>
    </source>
</evidence>
<dbReference type="InterPro" id="IPR023214">
    <property type="entry name" value="HAD_sf"/>
</dbReference>
<dbReference type="GO" id="GO:0046872">
    <property type="term" value="F:metal ion binding"/>
    <property type="evidence" value="ECO:0007669"/>
    <property type="project" value="UniProtKB-KW"/>
</dbReference>
<dbReference type="PANTHER" id="PTHR45630:SF11">
    <property type="entry name" value="CATION-TRANSPORTING P-TYPE ATPASE N-TERMINAL DOMAIN-CONTAINING PROTEIN"/>
    <property type="match status" value="1"/>
</dbReference>
<dbReference type="InterPro" id="IPR023298">
    <property type="entry name" value="ATPase_P-typ_TM_dom_sf"/>
</dbReference>
<accession>A0A9W8LUM7</accession>
<keyword evidence="7" id="KW-1278">Translocase</keyword>
<comment type="caution">
    <text evidence="15">The sequence shown here is derived from an EMBL/GenBank/DDBJ whole genome shotgun (WGS) entry which is preliminary data.</text>
</comment>
<comment type="subcellular location">
    <subcellularLocation>
        <location evidence="1">Membrane</location>
        <topology evidence="1">Multi-pass membrane protein</topology>
    </subcellularLocation>
</comment>
<evidence type="ECO:0000256" key="6">
    <source>
        <dbReference type="ARBA" id="ARBA00022842"/>
    </source>
</evidence>
<dbReference type="SUPFAM" id="SSF56784">
    <property type="entry name" value="HAD-like"/>
    <property type="match status" value="1"/>
</dbReference>
<dbReference type="InterPro" id="IPR018303">
    <property type="entry name" value="ATPase_P-typ_P_site"/>
</dbReference>
<dbReference type="SFLD" id="SFLDG00002">
    <property type="entry name" value="C1.7:_P-type_atpase_like"/>
    <property type="match status" value="1"/>
</dbReference>
<feature type="transmembrane region" description="Helical" evidence="11">
    <location>
        <begin position="723"/>
        <end position="747"/>
    </location>
</feature>
<dbReference type="SFLD" id="SFLDF00027">
    <property type="entry name" value="p-type_atpase"/>
    <property type="match status" value="1"/>
</dbReference>
<dbReference type="SUPFAM" id="SSF81653">
    <property type="entry name" value="Calcium ATPase, transduction domain A"/>
    <property type="match status" value="1"/>
</dbReference>
<organism evidence="15 16">
    <name type="scientific">Coemansia guatemalensis</name>
    <dbReference type="NCBI Taxonomy" id="2761395"/>
    <lineage>
        <taxon>Eukaryota</taxon>
        <taxon>Fungi</taxon>
        <taxon>Fungi incertae sedis</taxon>
        <taxon>Zoopagomycota</taxon>
        <taxon>Kickxellomycotina</taxon>
        <taxon>Kickxellomycetes</taxon>
        <taxon>Kickxellales</taxon>
        <taxon>Kickxellaceae</taxon>
        <taxon>Coemansia</taxon>
    </lineage>
</organism>
<feature type="region of interest" description="Disordered" evidence="10">
    <location>
        <begin position="224"/>
        <end position="264"/>
    </location>
</feature>
<dbReference type="InterPro" id="IPR059000">
    <property type="entry name" value="ATPase_P-type_domA"/>
</dbReference>
<dbReference type="InterPro" id="IPR036412">
    <property type="entry name" value="HAD-like_sf"/>
</dbReference>
<keyword evidence="4" id="KW-0547">Nucleotide-binding</keyword>
<dbReference type="PANTHER" id="PTHR45630">
    <property type="entry name" value="CATION-TRANSPORTING ATPASE-RELATED"/>
    <property type="match status" value="1"/>
</dbReference>
<keyword evidence="8 11" id="KW-1133">Transmembrane helix</keyword>
<keyword evidence="12" id="KW-0732">Signal</keyword>
<feature type="transmembrane region" description="Helical" evidence="11">
    <location>
        <begin position="1243"/>
        <end position="1265"/>
    </location>
</feature>
<dbReference type="Pfam" id="PF00690">
    <property type="entry name" value="Cation_ATPase_N"/>
    <property type="match status" value="1"/>
</dbReference>
<proteinExistence type="predicted"/>
<name>A0A9W8LUM7_9FUNG</name>
<keyword evidence="9 11" id="KW-0472">Membrane</keyword>
<sequence>MAGWFMRVAAVVAASLSVASAHQLWHDVNRYDAHGNECKLREMRDVVCSRLCVADLNDCPASLQPSCPDGQTFCADGECHDECTDAIQAQNPCHCSRSGGKLPSEAEALIPCTAIANVTIHEFHPWNSKVDIREACGAEANITDQSLRVGVWDSIWLGGDITAVWAECPAAPAPNYTYAEGYWLATFAVNGALAVLLALWSAYKRWAERGIRAAAATNPDSVNGRLAASASPDSASDRSKGEKFATREKVTASEEEKSAQEDNMDADAKDKLMQGMSLRGYRDQILGTACVWSIALVTVLWICFLGVWTADYYGSLPGRRSGVLYSLSYESDFLELATFLILWGIVFIILIALFVLKPHLRNYFRVQTMPSVGDFVCVVRPLHEIKMMEESTNWLQRRINVLSERLTVALSRDKERTTCPVERTSEGRIFFTYQCTRYVFDEHIQQYAPFEFDLGTNHHRLIAQADGLTAEQAAYRLELVGPNFIEVKVPGLFKAFVREFVAFFYIYQFIFLWAFYFYAYYQVGLVDTGVALLSAAIKVALRMQSERRLKRMAEQEEDIVVRRDGKWQQLSTRDLVPGDVIELAAGAHMSCDCILLSGNAIVDESSLTGEPLPIRKFPIRIGDIDYDTAGAGKLSTLFAGTIVSQVQPVTKATDSLESDRVMALVKFTGTMSDKGQLVRKILFPNPISFVFDEQMRIVVFILVLYAIFVVIMAAYLYKGNSVAIAFYFIFSVAQLLSPLLPAALVIGQSVAAARLRRKRIYCVDPQRIMTAGKVQIFCFDKTGTLTKEGLEFYGIRGVDSGSGRFTEFGSDVLLTNMLLQQAVASCHAVANLDGQLIGNPVDIEQFRASKASIDPHPEFLDAIQPTPESTLAKMHIVRRFEFVHARASMSVVVLDESSQKMHVFVKGSFERIKAIANGRSVPEDYDEVCANMAREGCYVLALAHKVLDTADPAEVGTLSQEELESGCDMLGLLVFKNMLKEDTGKAIAELKGGSTRTVMITGDTALTGIYIARQCGMVPKGNRVLLGECKTPTDEIKWVDVDTKHPVADIGPYLAELGPDGFPTTELAVGGAAFEQLCASGAIGALLFNIRVFARMKPAHKVKCIEQHMARGTTAFTGDGSNDSPGIRAAHVGLALSDGEASIVAPFSSANRSVMSCVELLLQSRAGLATSFANFAALICYGQIMSGMVKMSSFYFSISLTENLWMLIDGAIATGLMLTISLSGPAKRLAAHRPTARILGPQMLASVGGTVLMNWLFSAMAYVWLFQQDWFRCNEHSSAEADVTKWWLLGDNYESSIMSFVATFQFINNGFVVNYGHLFRARWYKNYALLVVWGFLIAFVSYMLLADPNRVGCAFRLNCGTASVLESLGYGSPTWKIEPYNSPLGHNVIPRHSRYALWGYCIGNMAATNVWQVVVVNGPVRSWLRKRWPLRRLKTKL</sequence>
<feature type="compositionally biased region" description="Basic and acidic residues" evidence="10">
    <location>
        <begin position="235"/>
        <end position="264"/>
    </location>
</feature>
<dbReference type="PROSITE" id="PS00154">
    <property type="entry name" value="ATPASE_E1_E2"/>
    <property type="match status" value="1"/>
</dbReference>
<dbReference type="InterPro" id="IPR008250">
    <property type="entry name" value="ATPase_P-typ_transduc_dom_A_sf"/>
</dbReference>
<evidence type="ECO:0000256" key="1">
    <source>
        <dbReference type="ARBA" id="ARBA00004141"/>
    </source>
</evidence>
<dbReference type="Gene3D" id="3.40.1110.10">
    <property type="entry name" value="Calcium-transporting ATPase, cytoplasmic domain N"/>
    <property type="match status" value="1"/>
</dbReference>
<dbReference type="SUPFAM" id="SSF81660">
    <property type="entry name" value="Metal cation-transporting ATPase, ATP-binding domain N"/>
    <property type="match status" value="1"/>
</dbReference>
<reference evidence="15" key="1">
    <citation type="submission" date="2022-07" db="EMBL/GenBank/DDBJ databases">
        <title>Phylogenomic reconstructions and comparative analyses of Kickxellomycotina fungi.</title>
        <authorList>
            <person name="Reynolds N.K."/>
            <person name="Stajich J.E."/>
            <person name="Barry K."/>
            <person name="Grigoriev I.V."/>
            <person name="Crous P."/>
            <person name="Smith M.E."/>
        </authorList>
    </citation>
    <scope>NUCLEOTIDE SEQUENCE</scope>
    <source>
        <strain evidence="15">NRRL 1565</strain>
    </source>
</reference>
<dbReference type="GO" id="GO:0019829">
    <property type="term" value="F:ATPase-coupled monoatomic cation transmembrane transporter activity"/>
    <property type="evidence" value="ECO:0007669"/>
    <property type="project" value="TreeGrafter"/>
</dbReference>
<evidence type="ECO:0000256" key="7">
    <source>
        <dbReference type="ARBA" id="ARBA00022967"/>
    </source>
</evidence>
<feature type="domain" description="Cation-transporting P-type ATPase N-terminal" evidence="14">
    <location>
        <begin position="465"/>
        <end position="508"/>
    </location>
</feature>
<protein>
    <recommendedName>
        <fullName evidence="17">Cation-transporting P-type ATPase N-terminal domain-containing protein</fullName>
    </recommendedName>
</protein>
<keyword evidence="2 11" id="KW-0812">Transmembrane</keyword>
<dbReference type="Pfam" id="PF00122">
    <property type="entry name" value="E1-E2_ATPase"/>
    <property type="match status" value="1"/>
</dbReference>
<dbReference type="Pfam" id="PF13246">
    <property type="entry name" value="Cation_ATPase"/>
    <property type="match status" value="1"/>
</dbReference>
<feature type="transmembrane region" description="Helical" evidence="11">
    <location>
        <begin position="1204"/>
        <end position="1222"/>
    </location>
</feature>
<dbReference type="SFLD" id="SFLDS00003">
    <property type="entry name" value="Haloacid_Dehalogenase"/>
    <property type="match status" value="1"/>
</dbReference>
<feature type="transmembrane region" description="Helical" evidence="11">
    <location>
        <begin position="1166"/>
        <end position="1184"/>
    </location>
</feature>
<dbReference type="InterPro" id="IPR004014">
    <property type="entry name" value="ATPase_P-typ_cation-transptr_N"/>
</dbReference>
<evidence type="ECO:0000256" key="5">
    <source>
        <dbReference type="ARBA" id="ARBA00022840"/>
    </source>
</evidence>
<dbReference type="InterPro" id="IPR044492">
    <property type="entry name" value="P_typ_ATPase_HD_dom"/>
</dbReference>
<dbReference type="NCBIfam" id="TIGR01657">
    <property type="entry name" value="P-ATPase-V"/>
    <property type="match status" value="1"/>
</dbReference>
<dbReference type="PRINTS" id="PR00119">
    <property type="entry name" value="CATATPASE"/>
</dbReference>
<evidence type="ECO:0000256" key="2">
    <source>
        <dbReference type="ARBA" id="ARBA00022692"/>
    </source>
</evidence>
<dbReference type="SUPFAM" id="SSF81665">
    <property type="entry name" value="Calcium ATPase, transmembrane domain M"/>
    <property type="match status" value="1"/>
</dbReference>
<feature type="domain" description="P-type ATPase A" evidence="13">
    <location>
        <begin position="559"/>
        <end position="662"/>
    </location>
</feature>
<keyword evidence="5" id="KW-0067">ATP-binding</keyword>